<reference evidence="2" key="1">
    <citation type="journal article" date="2020" name="Cell">
        <title>Large-Scale Comparative Analyses of Tick Genomes Elucidate Their Genetic Diversity and Vector Capacities.</title>
        <authorList>
            <consortium name="Tick Genome and Microbiome Consortium (TIGMIC)"/>
            <person name="Jia N."/>
            <person name="Wang J."/>
            <person name="Shi W."/>
            <person name="Du L."/>
            <person name="Sun Y."/>
            <person name="Zhan W."/>
            <person name="Jiang J.F."/>
            <person name="Wang Q."/>
            <person name="Zhang B."/>
            <person name="Ji P."/>
            <person name="Bell-Sakyi L."/>
            <person name="Cui X.M."/>
            <person name="Yuan T.T."/>
            <person name="Jiang B.G."/>
            <person name="Yang W.F."/>
            <person name="Lam T.T."/>
            <person name="Chang Q.C."/>
            <person name="Ding S.J."/>
            <person name="Wang X.J."/>
            <person name="Zhu J.G."/>
            <person name="Ruan X.D."/>
            <person name="Zhao L."/>
            <person name="Wei J.T."/>
            <person name="Ye R.Z."/>
            <person name="Que T.C."/>
            <person name="Du C.H."/>
            <person name="Zhou Y.H."/>
            <person name="Cheng J.X."/>
            <person name="Dai P.F."/>
            <person name="Guo W.B."/>
            <person name="Han X.H."/>
            <person name="Huang E.J."/>
            <person name="Li L.F."/>
            <person name="Wei W."/>
            <person name="Gao Y.C."/>
            <person name="Liu J.Z."/>
            <person name="Shao H.Z."/>
            <person name="Wang X."/>
            <person name="Wang C.C."/>
            <person name="Yang T.C."/>
            <person name="Huo Q.B."/>
            <person name="Li W."/>
            <person name="Chen H.Y."/>
            <person name="Chen S.E."/>
            <person name="Zhou L.G."/>
            <person name="Ni X.B."/>
            <person name="Tian J.H."/>
            <person name="Sheng Y."/>
            <person name="Liu T."/>
            <person name="Pan Y.S."/>
            <person name="Xia L.Y."/>
            <person name="Li J."/>
            <person name="Zhao F."/>
            <person name="Cao W.C."/>
        </authorList>
    </citation>
    <scope>NUCLEOTIDE SEQUENCE</scope>
    <source>
        <strain evidence="2">Rsan-2018</strain>
    </source>
</reference>
<reference evidence="2" key="2">
    <citation type="submission" date="2021-09" db="EMBL/GenBank/DDBJ databases">
        <authorList>
            <person name="Jia N."/>
            <person name="Wang J."/>
            <person name="Shi W."/>
            <person name="Du L."/>
            <person name="Sun Y."/>
            <person name="Zhan W."/>
            <person name="Jiang J."/>
            <person name="Wang Q."/>
            <person name="Zhang B."/>
            <person name="Ji P."/>
            <person name="Sakyi L.B."/>
            <person name="Cui X."/>
            <person name="Yuan T."/>
            <person name="Jiang B."/>
            <person name="Yang W."/>
            <person name="Lam T.T.-Y."/>
            <person name="Chang Q."/>
            <person name="Ding S."/>
            <person name="Wang X."/>
            <person name="Zhu J."/>
            <person name="Ruan X."/>
            <person name="Zhao L."/>
            <person name="Wei J."/>
            <person name="Que T."/>
            <person name="Du C."/>
            <person name="Cheng J."/>
            <person name="Dai P."/>
            <person name="Han X."/>
            <person name="Huang E."/>
            <person name="Gao Y."/>
            <person name="Liu J."/>
            <person name="Shao H."/>
            <person name="Ye R."/>
            <person name="Li L."/>
            <person name="Wei W."/>
            <person name="Wang X."/>
            <person name="Wang C."/>
            <person name="Huo Q."/>
            <person name="Li W."/>
            <person name="Guo W."/>
            <person name="Chen H."/>
            <person name="Chen S."/>
            <person name="Zhou L."/>
            <person name="Zhou L."/>
            <person name="Ni X."/>
            <person name="Tian J."/>
            <person name="Zhou Y."/>
            <person name="Sheng Y."/>
            <person name="Liu T."/>
            <person name="Pan Y."/>
            <person name="Xia L."/>
            <person name="Li J."/>
            <person name="Zhao F."/>
            <person name="Cao W."/>
        </authorList>
    </citation>
    <scope>NUCLEOTIDE SEQUENCE</scope>
    <source>
        <strain evidence="2">Rsan-2018</strain>
        <tissue evidence="2">Larvae</tissue>
    </source>
</reference>
<evidence type="ECO:0000256" key="1">
    <source>
        <dbReference type="SAM" id="MobiDB-lite"/>
    </source>
</evidence>
<evidence type="ECO:0000313" key="2">
    <source>
        <dbReference type="EMBL" id="KAH7955912.1"/>
    </source>
</evidence>
<accession>A0A9D4SVV2</accession>
<protein>
    <submittedName>
        <fullName evidence="2">Uncharacterized protein</fullName>
    </submittedName>
</protein>
<organism evidence="2 3">
    <name type="scientific">Rhipicephalus sanguineus</name>
    <name type="common">Brown dog tick</name>
    <name type="synonym">Ixodes sanguineus</name>
    <dbReference type="NCBI Taxonomy" id="34632"/>
    <lineage>
        <taxon>Eukaryota</taxon>
        <taxon>Metazoa</taxon>
        <taxon>Ecdysozoa</taxon>
        <taxon>Arthropoda</taxon>
        <taxon>Chelicerata</taxon>
        <taxon>Arachnida</taxon>
        <taxon>Acari</taxon>
        <taxon>Parasitiformes</taxon>
        <taxon>Ixodida</taxon>
        <taxon>Ixodoidea</taxon>
        <taxon>Ixodidae</taxon>
        <taxon>Rhipicephalinae</taxon>
        <taxon>Rhipicephalus</taxon>
        <taxon>Rhipicephalus</taxon>
    </lineage>
</organism>
<feature type="region of interest" description="Disordered" evidence="1">
    <location>
        <begin position="124"/>
        <end position="147"/>
    </location>
</feature>
<dbReference type="AlphaFoldDB" id="A0A9D4SVV2"/>
<name>A0A9D4SVV2_RHISA</name>
<proteinExistence type="predicted"/>
<sequence length="147" mass="16535">MANGTLTMKIKPQFKLINEHQLQLQRKAWQSTCERLGRVPGLQSLWRIFRGLSGNGKGNPPLTELFLSADPSVVEDEIITTFFPHASLTPLTPPNRCTVQQPDPDLDRPFSMGEMNTAVLDRRLGTTESHGKNSATSEKKPRTHSWR</sequence>
<comment type="caution">
    <text evidence="2">The sequence shown here is derived from an EMBL/GenBank/DDBJ whole genome shotgun (WGS) entry which is preliminary data.</text>
</comment>
<dbReference type="EMBL" id="JABSTV010001250">
    <property type="protein sequence ID" value="KAH7955912.1"/>
    <property type="molecule type" value="Genomic_DNA"/>
</dbReference>
<evidence type="ECO:0000313" key="3">
    <source>
        <dbReference type="Proteomes" id="UP000821837"/>
    </source>
</evidence>
<keyword evidence="3" id="KW-1185">Reference proteome</keyword>
<dbReference type="Proteomes" id="UP000821837">
    <property type="component" value="Unassembled WGS sequence"/>
</dbReference>
<gene>
    <name evidence="2" type="ORF">HPB52_004983</name>
</gene>